<accession>A0A644TH62</accession>
<dbReference type="AlphaFoldDB" id="A0A644TH62"/>
<comment type="caution">
    <text evidence="1">The sequence shown here is derived from an EMBL/GenBank/DDBJ whole genome shotgun (WGS) entry which is preliminary data.</text>
</comment>
<gene>
    <name evidence="1" type="ORF">SDC9_11873</name>
</gene>
<protein>
    <submittedName>
        <fullName evidence="1">Uncharacterized protein</fullName>
    </submittedName>
</protein>
<sequence>MIKLDVKVSDNLDEQIMKYAALKKVNKSQAIRELITAGIDVTANESELLKEIKSLRADVRDSHNFNKKGFDRLASLSVKNGIKIFSIWHVVLIQIFFRSKDKGLADNLCVQSREEAMKTATTLGANEYNNAKAEN</sequence>
<organism evidence="1">
    <name type="scientific">bioreactor metagenome</name>
    <dbReference type="NCBI Taxonomy" id="1076179"/>
    <lineage>
        <taxon>unclassified sequences</taxon>
        <taxon>metagenomes</taxon>
        <taxon>ecological metagenomes</taxon>
    </lineage>
</organism>
<name>A0A644TH62_9ZZZZ</name>
<dbReference type="EMBL" id="VSSQ01000031">
    <property type="protein sequence ID" value="MPL66204.1"/>
    <property type="molecule type" value="Genomic_DNA"/>
</dbReference>
<evidence type="ECO:0000313" key="1">
    <source>
        <dbReference type="EMBL" id="MPL66204.1"/>
    </source>
</evidence>
<proteinExistence type="predicted"/>
<reference evidence="1" key="1">
    <citation type="submission" date="2019-08" db="EMBL/GenBank/DDBJ databases">
        <authorList>
            <person name="Kucharzyk K."/>
            <person name="Murdoch R.W."/>
            <person name="Higgins S."/>
            <person name="Loffler F."/>
        </authorList>
    </citation>
    <scope>NUCLEOTIDE SEQUENCE</scope>
</reference>